<feature type="transmembrane region" description="Helical" evidence="3">
    <location>
        <begin position="195"/>
        <end position="213"/>
    </location>
</feature>
<name>A0ABM2WI36_MESAU</name>
<dbReference type="GeneID" id="106022319"/>
<dbReference type="Gene3D" id="2.60.40.10">
    <property type="entry name" value="Immunoglobulins"/>
    <property type="match status" value="2"/>
</dbReference>
<protein>
    <submittedName>
        <fullName evidence="5">Leukocyte immunoglobulin-like receptor subfamily A member 6 isoform X1</fullName>
    </submittedName>
</protein>
<keyword evidence="3" id="KW-0812">Transmembrane</keyword>
<evidence type="ECO:0000256" key="3">
    <source>
        <dbReference type="SAM" id="Phobius"/>
    </source>
</evidence>
<keyword evidence="1" id="KW-1015">Disulfide bond</keyword>
<dbReference type="InterPro" id="IPR050412">
    <property type="entry name" value="Ig-like_Receptors_ImmuneReg"/>
</dbReference>
<keyword evidence="4" id="KW-1185">Reference proteome</keyword>
<organism evidence="4 5">
    <name type="scientific">Mesocricetus auratus</name>
    <name type="common">Golden hamster</name>
    <dbReference type="NCBI Taxonomy" id="10036"/>
    <lineage>
        <taxon>Eukaryota</taxon>
        <taxon>Metazoa</taxon>
        <taxon>Chordata</taxon>
        <taxon>Craniata</taxon>
        <taxon>Vertebrata</taxon>
        <taxon>Euteleostomi</taxon>
        <taxon>Mammalia</taxon>
        <taxon>Eutheria</taxon>
        <taxon>Euarchontoglires</taxon>
        <taxon>Glires</taxon>
        <taxon>Rodentia</taxon>
        <taxon>Myomorpha</taxon>
        <taxon>Muroidea</taxon>
        <taxon>Cricetidae</taxon>
        <taxon>Cricetinae</taxon>
        <taxon>Mesocricetus</taxon>
    </lineage>
</organism>
<dbReference type="RefSeq" id="XP_040589998.1">
    <property type="nucleotide sequence ID" value="XM_040734064.1"/>
</dbReference>
<reference evidence="5" key="1">
    <citation type="submission" date="2025-08" db="UniProtKB">
        <authorList>
            <consortium name="RefSeq"/>
        </authorList>
    </citation>
    <scope>IDENTIFICATION</scope>
    <source>
        <tissue evidence="5">Liver</tissue>
    </source>
</reference>
<dbReference type="Proteomes" id="UP000886700">
    <property type="component" value="Unplaced"/>
</dbReference>
<dbReference type="InterPro" id="IPR013783">
    <property type="entry name" value="Ig-like_fold"/>
</dbReference>
<keyword evidence="3" id="KW-0472">Membrane</keyword>
<keyword evidence="3" id="KW-1133">Transmembrane helix</keyword>
<dbReference type="InterPro" id="IPR036179">
    <property type="entry name" value="Ig-like_dom_sf"/>
</dbReference>
<dbReference type="PANTHER" id="PTHR11738:SF193">
    <property type="entry name" value="IMMUNOGLOBULIN SUBTYPE DOMAIN-CONTAINING PROTEIN"/>
    <property type="match status" value="1"/>
</dbReference>
<evidence type="ECO:0000256" key="2">
    <source>
        <dbReference type="ARBA" id="ARBA00023319"/>
    </source>
</evidence>
<evidence type="ECO:0000313" key="5">
    <source>
        <dbReference type="RefSeq" id="XP_040589998.1"/>
    </source>
</evidence>
<dbReference type="SUPFAM" id="SSF48726">
    <property type="entry name" value="Immunoglobulin"/>
    <property type="match status" value="2"/>
</dbReference>
<evidence type="ECO:0000313" key="4">
    <source>
        <dbReference type="Proteomes" id="UP000886700"/>
    </source>
</evidence>
<accession>A0ABM2WI36</accession>
<keyword evidence="2" id="KW-0393">Immunoglobulin domain</keyword>
<evidence type="ECO:0000256" key="1">
    <source>
        <dbReference type="ARBA" id="ARBA00023157"/>
    </source>
</evidence>
<sequence length="230" mass="25540">MDLEAALLGFGLPPQPSIWAVPGAVISTDSDVSIFCRTPPGVTRVHLYYDEPYGKWFDHTPEGAQEVFEFCQQDMTHISAGIYYCVYKEKPSLTVDTGPQGFSERNVTLLCHTPHSFEIFILCRGGNASLPQNCSHQSHSAFLISPVSPGNRRTYRCFGSYKSNSYLWSLSSDPLELSIPETSPSNYRLVNSVRLIMAVIIVLTLGALLLDAWKSRREPMGPSESPKMST</sequence>
<gene>
    <name evidence="5" type="primary">LOC106022319</name>
</gene>
<proteinExistence type="predicted"/>
<dbReference type="PANTHER" id="PTHR11738">
    <property type="entry name" value="MHC CLASS I NK CELL RECEPTOR"/>
    <property type="match status" value="1"/>
</dbReference>